<proteinExistence type="predicted"/>
<keyword evidence="3" id="KW-0732">Signal</keyword>
<dbReference type="RefSeq" id="WP_146296983.1">
    <property type="nucleotide sequence ID" value="NZ_CP042326.1"/>
</dbReference>
<evidence type="ECO:0000313" key="6">
    <source>
        <dbReference type="Proteomes" id="UP000318453"/>
    </source>
</evidence>
<reference evidence="5" key="1">
    <citation type="submission" date="2019-08" db="EMBL/GenBank/DDBJ databases">
        <title>Carotenoids and Carotenoid Binding Proteins in the Halophilic Cyanobacterium Euhalothece sp. ZM00.</title>
        <authorList>
            <person name="Cho S.M."/>
            <person name="Song J.Y."/>
            <person name="Park Y.-I."/>
        </authorList>
    </citation>
    <scope>NUCLEOTIDE SEQUENCE [LARGE SCALE GENOMIC DNA]</scope>
    <source>
        <strain evidence="5">Z-M001</strain>
    </source>
</reference>
<evidence type="ECO:0000256" key="3">
    <source>
        <dbReference type="SAM" id="SignalP"/>
    </source>
</evidence>
<feature type="signal peptide" evidence="3">
    <location>
        <begin position="1"/>
        <end position="23"/>
    </location>
</feature>
<protein>
    <submittedName>
        <fullName evidence="5">N-acetylmuramoyl-L-alanine amidase</fullName>
    </submittedName>
</protein>
<dbReference type="AlphaFoldDB" id="A0A5B8NQC9"/>
<dbReference type="InterPro" id="IPR050695">
    <property type="entry name" value="N-acetylmuramoyl_amidase_3"/>
</dbReference>
<dbReference type="InterPro" id="IPR021731">
    <property type="entry name" value="AMIN_dom"/>
</dbReference>
<feature type="compositionally biased region" description="Polar residues" evidence="2">
    <location>
        <begin position="398"/>
        <end position="411"/>
    </location>
</feature>
<dbReference type="SUPFAM" id="SSF53187">
    <property type="entry name" value="Zn-dependent exopeptidases"/>
    <property type="match status" value="1"/>
</dbReference>
<dbReference type="Proteomes" id="UP000318453">
    <property type="component" value="Chromosome"/>
</dbReference>
<feature type="region of interest" description="Disordered" evidence="2">
    <location>
        <begin position="109"/>
        <end position="188"/>
    </location>
</feature>
<dbReference type="EMBL" id="CP042326">
    <property type="protein sequence ID" value="QDZ41147.1"/>
    <property type="molecule type" value="Genomic_DNA"/>
</dbReference>
<organism evidence="5 6">
    <name type="scientific">Euhalothece natronophila Z-M001</name>
    <dbReference type="NCBI Taxonomy" id="522448"/>
    <lineage>
        <taxon>Bacteria</taxon>
        <taxon>Bacillati</taxon>
        <taxon>Cyanobacteriota</taxon>
        <taxon>Cyanophyceae</taxon>
        <taxon>Oscillatoriophycideae</taxon>
        <taxon>Chroococcales</taxon>
        <taxon>Halothecacae</taxon>
        <taxon>Halothece cluster</taxon>
        <taxon>Euhalothece</taxon>
    </lineage>
</organism>
<accession>A0A5B8NQC9</accession>
<name>A0A5B8NQC9_9CHRO</name>
<dbReference type="Pfam" id="PF11741">
    <property type="entry name" value="AMIN"/>
    <property type="match status" value="1"/>
</dbReference>
<dbReference type="KEGG" id="enn:FRE64_15075"/>
<dbReference type="Gene3D" id="3.40.630.40">
    <property type="entry name" value="Zn-dependent exopeptidases"/>
    <property type="match status" value="1"/>
</dbReference>
<feature type="compositionally biased region" description="Polar residues" evidence="2">
    <location>
        <begin position="117"/>
        <end position="128"/>
    </location>
</feature>
<feature type="domain" description="MurNAc-LAA" evidence="4">
    <location>
        <begin position="487"/>
        <end position="596"/>
    </location>
</feature>
<dbReference type="PANTHER" id="PTHR30404">
    <property type="entry name" value="N-ACETYLMURAMOYL-L-ALANINE AMIDASE"/>
    <property type="match status" value="1"/>
</dbReference>
<feature type="region of interest" description="Disordered" evidence="2">
    <location>
        <begin position="386"/>
        <end position="436"/>
    </location>
</feature>
<dbReference type="GO" id="GO:0008745">
    <property type="term" value="F:N-acetylmuramoyl-L-alanine amidase activity"/>
    <property type="evidence" value="ECO:0007669"/>
    <property type="project" value="InterPro"/>
</dbReference>
<gene>
    <name evidence="5" type="ORF">FRE64_15075</name>
</gene>
<feature type="chain" id="PRO_5023083206" evidence="3">
    <location>
        <begin position="24"/>
        <end position="600"/>
    </location>
</feature>
<dbReference type="InterPro" id="IPR002508">
    <property type="entry name" value="MurNAc-LAA_cat"/>
</dbReference>
<evidence type="ECO:0000313" key="5">
    <source>
        <dbReference type="EMBL" id="QDZ41147.1"/>
    </source>
</evidence>
<keyword evidence="6" id="KW-1185">Reference proteome</keyword>
<sequence length="600" mass="65542">MKLHWLLIGSLVATGLATGPAQAGGRLASWQFNENQNRLTFRTAEGVQPRAQLVSDPTRLVIDLPDTSRGDVVTNQMVGDVFKEVRVGQFDENTTRLVVELEEGYTLDPSEIRVQGENPQEWSVQLPSPQRQEQEEEVAQQPSSPPSGGGQSASEFSHPNFRVTSSGLLLRLDSPPSGDIEVERSDDGERVSFRVPDISLPSELPRALPVDNYGVSYAEFNSDGNDAEIILHINEDSPDWQAFPNTSGNGAVVMLPQGGMGTARQLSSPAIPGWVEDEINQSQITTVEAVELVDDQLQVRADGALTATGEWDQASGIYEMTIPNAKLADPVNGPELERGSPISQIRVREEDDDQVVVQIEAASGVQIEDQINQPSENLVAIGWRRGQGQAGTGGDPTPQHQSIDVPQPQQRETPRPSPAGDRKDQPLIVIDPGHGGRDPGAIGIGGIQEKWIALSISLHLRDILEEKGVRVHTLREDDRYISLSGRAEMANRVNGDFFVSIHSNAISMSRPDVNGVETYYHSQGRGLAASIQRSILSKINMRDRGVRQANFYVLRNSSMPSVLVEAGFVTGREDAPRLADDDFRKQMAEAIAEGIIRYVQ</sequence>
<dbReference type="SMART" id="SM00646">
    <property type="entry name" value="Ami_3"/>
    <property type="match status" value="1"/>
</dbReference>
<keyword evidence="1" id="KW-0378">Hydrolase</keyword>
<evidence type="ECO:0000256" key="1">
    <source>
        <dbReference type="ARBA" id="ARBA00022801"/>
    </source>
</evidence>
<dbReference type="CDD" id="cd02696">
    <property type="entry name" value="MurNAc-LAA"/>
    <property type="match status" value="1"/>
</dbReference>
<dbReference type="PANTHER" id="PTHR30404:SF0">
    <property type="entry name" value="N-ACETYLMURAMOYL-L-ALANINE AMIDASE AMIC"/>
    <property type="match status" value="1"/>
</dbReference>
<dbReference type="Pfam" id="PF01520">
    <property type="entry name" value="Amidase_3"/>
    <property type="match status" value="1"/>
</dbReference>
<dbReference type="GO" id="GO:0009253">
    <property type="term" value="P:peptidoglycan catabolic process"/>
    <property type="evidence" value="ECO:0007669"/>
    <property type="project" value="InterPro"/>
</dbReference>
<evidence type="ECO:0000259" key="4">
    <source>
        <dbReference type="SMART" id="SM00646"/>
    </source>
</evidence>
<dbReference type="OrthoDB" id="9806267at2"/>
<evidence type="ECO:0000256" key="2">
    <source>
        <dbReference type="SAM" id="MobiDB-lite"/>
    </source>
</evidence>
<dbReference type="Gene3D" id="2.60.40.3500">
    <property type="match status" value="1"/>
</dbReference>
<dbReference type="GO" id="GO:0030288">
    <property type="term" value="C:outer membrane-bounded periplasmic space"/>
    <property type="evidence" value="ECO:0007669"/>
    <property type="project" value="TreeGrafter"/>
</dbReference>